<evidence type="ECO:0000313" key="14">
    <source>
        <dbReference type="EMBL" id="EJN56978.1"/>
    </source>
</evidence>
<dbReference type="PROSITE" id="PS51134">
    <property type="entry name" value="ZF_TFIIB"/>
    <property type="match status" value="1"/>
</dbReference>
<dbReference type="PANTHER" id="PTHR11618">
    <property type="entry name" value="TRANSCRIPTION INITIATION FACTOR IIB-RELATED"/>
    <property type="match status" value="1"/>
</dbReference>
<dbReference type="InterPro" id="IPR013763">
    <property type="entry name" value="Cyclin-like_dom"/>
</dbReference>
<reference evidence="14 15" key="1">
    <citation type="journal article" date="2012" name="J. Bacteriol.">
        <title>Draft Genome Sequence of the Extremely Halophilic Archaeon Halogranum salarium B-1T.</title>
        <authorList>
            <person name="Kim K.K."/>
            <person name="Lee K.C."/>
            <person name="Lee J.S."/>
        </authorList>
    </citation>
    <scope>NUCLEOTIDE SEQUENCE [LARGE SCALE GENOMIC DNA]</scope>
    <source>
        <strain evidence="14 15">B-1</strain>
    </source>
</reference>
<dbReference type="GO" id="GO:0003743">
    <property type="term" value="F:translation initiation factor activity"/>
    <property type="evidence" value="ECO:0007669"/>
    <property type="project" value="UniProtKB-KW"/>
</dbReference>
<dbReference type="GO" id="GO:0017025">
    <property type="term" value="F:TBP-class protein binding"/>
    <property type="evidence" value="ECO:0007669"/>
    <property type="project" value="InterPro"/>
</dbReference>
<dbReference type="EMBL" id="ALJD01000017">
    <property type="protein sequence ID" value="EJN56978.1"/>
    <property type="molecule type" value="Genomic_DNA"/>
</dbReference>
<feature type="repeat" description="1" evidence="10">
    <location>
        <begin position="138"/>
        <end position="221"/>
    </location>
</feature>
<evidence type="ECO:0000313" key="15">
    <source>
        <dbReference type="Proteomes" id="UP000007813"/>
    </source>
</evidence>
<feature type="region of interest" description="Disordered" evidence="12">
    <location>
        <begin position="1"/>
        <end position="24"/>
    </location>
</feature>
<evidence type="ECO:0000256" key="6">
    <source>
        <dbReference type="ARBA" id="ARBA00022833"/>
    </source>
</evidence>
<comment type="function">
    <text evidence="9 10">Stabilizes TBP binding to an archaeal box-A promoter. Also responsible for recruiting RNA polymerase II to the pre-initiation complex (DNA-TBP-TFIIB).</text>
</comment>
<feature type="binding site" evidence="10">
    <location>
        <position position="44"/>
    </location>
    <ligand>
        <name>Zn(2+)</name>
        <dbReference type="ChEBI" id="CHEBI:29105"/>
    </ligand>
</feature>
<dbReference type="InterPro" id="IPR023486">
    <property type="entry name" value="TFIIB_CS"/>
</dbReference>
<dbReference type="OrthoDB" id="7429at2157"/>
<gene>
    <name evidence="10" type="primary">tfb</name>
    <name evidence="14" type="ORF">HSB1_47950</name>
</gene>
<dbReference type="Proteomes" id="UP000007813">
    <property type="component" value="Unassembled WGS sequence"/>
</dbReference>
<dbReference type="InterPro" id="IPR000812">
    <property type="entry name" value="TFIIB"/>
</dbReference>
<evidence type="ECO:0000256" key="5">
    <source>
        <dbReference type="ARBA" id="ARBA00022771"/>
    </source>
</evidence>
<dbReference type="GO" id="GO:0008270">
    <property type="term" value="F:zinc ion binding"/>
    <property type="evidence" value="ECO:0007669"/>
    <property type="project" value="UniProtKB-UniRule"/>
</dbReference>
<dbReference type="Gene3D" id="1.10.472.10">
    <property type="entry name" value="Cyclin-like"/>
    <property type="match status" value="1"/>
</dbReference>
<evidence type="ECO:0000256" key="7">
    <source>
        <dbReference type="ARBA" id="ARBA00023015"/>
    </source>
</evidence>
<dbReference type="SMART" id="SM00385">
    <property type="entry name" value="CYCLIN"/>
    <property type="match status" value="2"/>
</dbReference>
<sequence length="319" mass="35553">MTETTTEIGIERTSEKEAPTKSLRTCPECDGKIVQDSEHGESSCEECGLVVDEMQVDRGPEWQAYNADDRSEKSRVGAPTTQLMHDKGLSTTIGWKNTDGYGKTIPDRKRARLQRLRTWDERFRTKDAHERNLKQALTEIRRMASALGLPEPPRETAGILYRRAVKDNLLPGRSIEGMATACLYAATRQHGSPRTLTTFADVSRVKRLRIQRAYNYLSRELGLQIEPENPSKYVPQFASSLDVSKEATREAHELLEVATANGIHSGKSPAGLAAAALYAASHLTNEGLTQKEVSNEAHVSRVTIRNRYQELLEVYGAQG</sequence>
<comment type="caution">
    <text evidence="14">The sequence shown here is derived from an EMBL/GenBank/DDBJ whole genome shotgun (WGS) entry which is preliminary data.</text>
</comment>
<dbReference type="Gene3D" id="1.10.472.170">
    <property type="match status" value="1"/>
</dbReference>
<dbReference type="GO" id="GO:0097550">
    <property type="term" value="C:transcription preinitiation complex"/>
    <property type="evidence" value="ECO:0007669"/>
    <property type="project" value="TreeGrafter"/>
</dbReference>
<dbReference type="SUPFAM" id="SSF57783">
    <property type="entry name" value="Zinc beta-ribbon"/>
    <property type="match status" value="1"/>
</dbReference>
<keyword evidence="7 10" id="KW-0805">Transcription regulation</keyword>
<dbReference type="GO" id="GO:0070897">
    <property type="term" value="P:transcription preinitiation complex assembly"/>
    <property type="evidence" value="ECO:0007669"/>
    <property type="project" value="InterPro"/>
</dbReference>
<feature type="binding site" evidence="10">
    <location>
        <position position="26"/>
    </location>
    <ligand>
        <name>Zn(2+)</name>
        <dbReference type="ChEBI" id="CHEBI:29105"/>
    </ligand>
</feature>
<evidence type="ECO:0000256" key="2">
    <source>
        <dbReference type="ARBA" id="ARBA00013932"/>
    </source>
</evidence>
<evidence type="ECO:0000256" key="3">
    <source>
        <dbReference type="ARBA" id="ARBA00022723"/>
    </source>
</evidence>
<dbReference type="PANTHER" id="PTHR11618:SF13">
    <property type="entry name" value="TRANSCRIPTION INITIATION FACTOR IIB"/>
    <property type="match status" value="1"/>
</dbReference>
<dbReference type="FunFam" id="1.10.472.170:FF:000001">
    <property type="entry name" value="Transcription initiation factor IIB"/>
    <property type="match status" value="1"/>
</dbReference>
<organism evidence="14 15">
    <name type="scientific">Halogranum salarium B-1</name>
    <dbReference type="NCBI Taxonomy" id="1210908"/>
    <lineage>
        <taxon>Archaea</taxon>
        <taxon>Methanobacteriati</taxon>
        <taxon>Methanobacteriota</taxon>
        <taxon>Stenosarchaea group</taxon>
        <taxon>Halobacteria</taxon>
        <taxon>Halobacteriales</taxon>
        <taxon>Haloferacaceae</taxon>
    </lineage>
</organism>
<dbReference type="PRINTS" id="PR00685">
    <property type="entry name" value="TIFACTORIIB"/>
</dbReference>
<dbReference type="HAMAP" id="MF_00383">
    <property type="entry name" value="TF2B_arch"/>
    <property type="match status" value="1"/>
</dbReference>
<dbReference type="GO" id="GO:0003700">
    <property type="term" value="F:DNA-binding transcription factor activity"/>
    <property type="evidence" value="ECO:0007669"/>
    <property type="project" value="UniProtKB-UniRule"/>
</dbReference>
<keyword evidence="6 10" id="KW-0862">Zinc</keyword>
<dbReference type="InterPro" id="IPR023484">
    <property type="entry name" value="TFIIB_arc"/>
</dbReference>
<dbReference type="FunFam" id="1.10.472.10:FF:000023">
    <property type="entry name" value="Transcription initiation factor IIB"/>
    <property type="match status" value="1"/>
</dbReference>
<evidence type="ECO:0000256" key="9">
    <source>
        <dbReference type="ARBA" id="ARBA00053882"/>
    </source>
</evidence>
<name>J2ZVB6_9EURY</name>
<evidence type="ECO:0000256" key="12">
    <source>
        <dbReference type="SAM" id="MobiDB-lite"/>
    </source>
</evidence>
<dbReference type="SUPFAM" id="SSF47954">
    <property type="entry name" value="Cyclin-like"/>
    <property type="match status" value="2"/>
</dbReference>
<evidence type="ECO:0000256" key="4">
    <source>
        <dbReference type="ARBA" id="ARBA00022737"/>
    </source>
</evidence>
<dbReference type="Pfam" id="PF08271">
    <property type="entry name" value="Zn_Ribbon_TF"/>
    <property type="match status" value="1"/>
</dbReference>
<evidence type="ECO:0000259" key="13">
    <source>
        <dbReference type="PROSITE" id="PS51134"/>
    </source>
</evidence>
<keyword evidence="14" id="KW-0648">Protein biosynthesis</keyword>
<keyword evidence="8 10" id="KW-0804">Transcription</keyword>
<evidence type="ECO:0000256" key="10">
    <source>
        <dbReference type="HAMAP-Rule" id="MF_00383"/>
    </source>
</evidence>
<dbReference type="AlphaFoldDB" id="J2ZVB6"/>
<evidence type="ECO:0000256" key="8">
    <source>
        <dbReference type="ARBA" id="ARBA00023163"/>
    </source>
</evidence>
<keyword evidence="3 10" id="KW-0479">Metal-binding</keyword>
<feature type="compositionally biased region" description="Basic and acidic residues" evidence="12">
    <location>
        <begin position="9"/>
        <end position="19"/>
    </location>
</feature>
<keyword evidence="4 10" id="KW-0677">Repeat</keyword>
<dbReference type="InterPro" id="IPR036915">
    <property type="entry name" value="Cyclin-like_sf"/>
</dbReference>
<dbReference type="PATRIC" id="fig|1210908.3.peg.4465"/>
<dbReference type="InterPro" id="IPR013137">
    <property type="entry name" value="Znf_TFIIB"/>
</dbReference>
<feature type="binding site" evidence="10">
    <location>
        <position position="29"/>
    </location>
    <ligand>
        <name>Zn(2+)</name>
        <dbReference type="ChEBI" id="CHEBI:29105"/>
    </ligand>
</feature>
<dbReference type="eggNOG" id="arCOG01981">
    <property type="taxonomic scope" value="Archaea"/>
</dbReference>
<keyword evidence="14" id="KW-0396">Initiation factor</keyword>
<protein>
    <recommendedName>
        <fullName evidence="2 10">Transcription initiation factor IIB</fullName>
        <shortName evidence="10">TFIIB</shortName>
    </recommendedName>
</protein>
<dbReference type="RefSeq" id="WP_009378286.1">
    <property type="nucleotide sequence ID" value="NZ_ALJD01000017.1"/>
</dbReference>
<keyword evidence="5 11" id="KW-0863">Zinc-finger</keyword>
<comment type="similarity">
    <text evidence="1 10">Belongs to the TFIIB family.</text>
</comment>
<dbReference type="Pfam" id="PF00382">
    <property type="entry name" value="TFIIB"/>
    <property type="match status" value="2"/>
</dbReference>
<feature type="binding site" evidence="10">
    <location>
        <position position="47"/>
    </location>
    <ligand>
        <name>Zn(2+)</name>
        <dbReference type="ChEBI" id="CHEBI:29105"/>
    </ligand>
</feature>
<evidence type="ECO:0000256" key="11">
    <source>
        <dbReference type="PROSITE-ProRule" id="PRU00469"/>
    </source>
</evidence>
<proteinExistence type="inferred from homology"/>
<feature type="repeat" description="2" evidence="10">
    <location>
        <begin position="232"/>
        <end position="313"/>
    </location>
</feature>
<feature type="domain" description="TFIIB-type" evidence="13">
    <location>
        <begin position="22"/>
        <end position="52"/>
    </location>
</feature>
<dbReference type="InterPro" id="IPR013150">
    <property type="entry name" value="TFIIB_cyclin"/>
</dbReference>
<dbReference type="PROSITE" id="PS00782">
    <property type="entry name" value="TFIIB"/>
    <property type="match status" value="2"/>
</dbReference>
<accession>J2ZVB6</accession>
<evidence type="ECO:0000256" key="1">
    <source>
        <dbReference type="ARBA" id="ARBA00010857"/>
    </source>
</evidence>